<reference evidence="2" key="2">
    <citation type="submission" date="2023-06" db="EMBL/GenBank/DDBJ databases">
        <title>Black Yeasts Isolated from many extreme environments.</title>
        <authorList>
            <person name="Coleine C."/>
            <person name="Stajich J.E."/>
            <person name="Selbmann L."/>
        </authorList>
    </citation>
    <scope>NUCLEOTIDE SEQUENCE</scope>
    <source>
        <strain evidence="2">CCFEE 5200</strain>
    </source>
</reference>
<evidence type="ECO:0000313" key="3">
    <source>
        <dbReference type="Proteomes" id="UP001175353"/>
    </source>
</evidence>
<dbReference type="EMBL" id="JASUXU010000035">
    <property type="protein sequence ID" value="KAK0318567.1"/>
    <property type="molecule type" value="Genomic_DNA"/>
</dbReference>
<sequence length="544" mass="60605">MMESIFIVSNGPKVPKEARTTIRKQAMRDVGNARKKRNGNGRVIMPQISQHASAAESASVSYRPAMVMTLSGTSSSSSSDSSTSRLTTPCFDTIDWADYEEIIPRVEIANAISISQSLSCDFVFPDISPLPDYERTRSRFGIDLQSLSLLTNFNVGKSTIALLAADPTRLASLLNVEQRSYLKYVPERYGRSECLTAATDCLLARVRAVLAPNEENSATCNRLYGKALHALQDAITCDSSNMDADVLCATQLLSLHELLDPSRDTAWSHHVQGSARLVRHRSASRFHTDFERALFAAHVGGVVSECLMNNTHCYLEQREWIALYTSLSLGSDILTDRSPLAISLRVTMFELPGIWHDVGELVNGAASCEGRLSSAIEARCRQSHQELLDWLAQYKAYSIRFSFTQSPPSELSVRRELYGSALECLAIVKRLLCTVCEPERRPLEVETQTVAHLLLDLQKQPGPAHSWLFSGHELGVAYTILLTTDQWAETPTGRDSHDARIAVRTRYNDWCNILHPMRSLQQAPGYSAAKRKRQILNAVWEGER</sequence>
<reference evidence="1" key="1">
    <citation type="submission" date="2021-12" db="EMBL/GenBank/DDBJ databases">
        <title>Black yeast isolated from Biological Soil Crust.</title>
        <authorList>
            <person name="Kurbessoian T."/>
        </authorList>
    </citation>
    <scope>NUCLEOTIDE SEQUENCE</scope>
    <source>
        <strain evidence="1">CCFEE 5208</strain>
    </source>
</reference>
<dbReference type="EMBL" id="JAUJLE010000001">
    <property type="protein sequence ID" value="KAK1016163.1"/>
    <property type="molecule type" value="Genomic_DNA"/>
</dbReference>
<gene>
    <name evidence="1" type="ORF">LTR82_010308</name>
    <name evidence="2" type="ORF">LTR91_000182</name>
</gene>
<accession>A0AAN6L4P0</accession>
<organism evidence="2 3">
    <name type="scientific">Friedmanniomyces endolithicus</name>
    <dbReference type="NCBI Taxonomy" id="329885"/>
    <lineage>
        <taxon>Eukaryota</taxon>
        <taxon>Fungi</taxon>
        <taxon>Dikarya</taxon>
        <taxon>Ascomycota</taxon>
        <taxon>Pezizomycotina</taxon>
        <taxon>Dothideomycetes</taxon>
        <taxon>Dothideomycetidae</taxon>
        <taxon>Mycosphaerellales</taxon>
        <taxon>Teratosphaeriaceae</taxon>
        <taxon>Friedmanniomyces</taxon>
    </lineage>
</organism>
<dbReference type="InterPro" id="IPR053178">
    <property type="entry name" value="Osmoadaptation_assoc"/>
</dbReference>
<protein>
    <submittedName>
        <fullName evidence="2">Uncharacterized protein</fullName>
    </submittedName>
</protein>
<keyword evidence="3" id="KW-1185">Reference proteome</keyword>
<evidence type="ECO:0000313" key="2">
    <source>
        <dbReference type="EMBL" id="KAK1016163.1"/>
    </source>
</evidence>
<comment type="caution">
    <text evidence="2">The sequence shown here is derived from an EMBL/GenBank/DDBJ whole genome shotgun (WGS) entry which is preliminary data.</text>
</comment>
<dbReference type="Proteomes" id="UP001168146">
    <property type="component" value="Unassembled WGS sequence"/>
</dbReference>
<dbReference type="PANTHER" id="PTHR38111">
    <property type="entry name" value="ZN(2)-C6 FUNGAL-TYPE DOMAIN-CONTAINING PROTEIN-RELATED"/>
    <property type="match status" value="1"/>
</dbReference>
<dbReference type="Proteomes" id="UP001175353">
    <property type="component" value="Unassembled WGS sequence"/>
</dbReference>
<proteinExistence type="predicted"/>
<dbReference type="AlphaFoldDB" id="A0AAN6L4P0"/>
<evidence type="ECO:0000313" key="1">
    <source>
        <dbReference type="EMBL" id="KAK0318567.1"/>
    </source>
</evidence>
<dbReference type="PANTHER" id="PTHR38111:SF6">
    <property type="entry name" value="FINGER DOMAIN PROTEIN, PUTATIVE (AFU_ORTHOLOGUE AFUA_8G01940)-RELATED"/>
    <property type="match status" value="1"/>
</dbReference>
<name>A0AAN6L4P0_9PEZI</name>